<name>A0ABQ6JR06_9MICO</name>
<dbReference type="EMBL" id="BSVA01000001">
    <property type="protein sequence ID" value="GMA90717.1"/>
    <property type="molecule type" value="Genomic_DNA"/>
</dbReference>
<organism evidence="1 2">
    <name type="scientific">Homoserinibacter gongjuensis</name>
    <dbReference type="NCBI Taxonomy" id="1162968"/>
    <lineage>
        <taxon>Bacteria</taxon>
        <taxon>Bacillati</taxon>
        <taxon>Actinomycetota</taxon>
        <taxon>Actinomycetes</taxon>
        <taxon>Micrococcales</taxon>
        <taxon>Microbacteriaceae</taxon>
        <taxon>Homoserinibacter</taxon>
    </lineage>
</organism>
<gene>
    <name evidence="1" type="ORF">GCM10025869_12460</name>
</gene>
<accession>A0ABQ6JR06</accession>
<evidence type="ECO:0000313" key="1">
    <source>
        <dbReference type="EMBL" id="GMA90717.1"/>
    </source>
</evidence>
<evidence type="ECO:0000313" key="2">
    <source>
        <dbReference type="Proteomes" id="UP001157069"/>
    </source>
</evidence>
<sequence>MDMNMAFVIAPTAEYIRAFEKLAIELGCEARFSTDEAGTLSVTTTLIEPWVLALVLTVEDEPDESLSR</sequence>
<keyword evidence="2" id="KW-1185">Reference proteome</keyword>
<dbReference type="Proteomes" id="UP001157069">
    <property type="component" value="Unassembled WGS sequence"/>
</dbReference>
<comment type="caution">
    <text evidence="1">The sequence shown here is derived from an EMBL/GenBank/DDBJ whole genome shotgun (WGS) entry which is preliminary data.</text>
</comment>
<reference evidence="2" key="1">
    <citation type="journal article" date="2019" name="Int. J. Syst. Evol. Microbiol.">
        <title>The Global Catalogue of Microorganisms (GCM) 10K type strain sequencing project: providing services to taxonomists for standard genome sequencing and annotation.</title>
        <authorList>
            <consortium name="The Broad Institute Genomics Platform"/>
            <consortium name="The Broad Institute Genome Sequencing Center for Infectious Disease"/>
            <person name="Wu L."/>
            <person name="Ma J."/>
        </authorList>
    </citation>
    <scope>NUCLEOTIDE SEQUENCE [LARGE SCALE GENOMIC DNA]</scope>
    <source>
        <strain evidence="2">NBRC 108755</strain>
    </source>
</reference>
<proteinExistence type="predicted"/>
<protein>
    <submittedName>
        <fullName evidence="1">Uncharacterized protein</fullName>
    </submittedName>
</protein>